<dbReference type="GO" id="GO:0005886">
    <property type="term" value="C:plasma membrane"/>
    <property type="evidence" value="ECO:0007669"/>
    <property type="project" value="UniProtKB-SubCell"/>
</dbReference>
<feature type="region of interest" description="Disordered" evidence="9">
    <location>
        <begin position="1"/>
        <end position="23"/>
    </location>
</feature>
<dbReference type="GO" id="GO:0005525">
    <property type="term" value="F:GTP binding"/>
    <property type="evidence" value="ECO:0007669"/>
    <property type="project" value="UniProtKB-UniRule"/>
</dbReference>
<dbReference type="InterPro" id="IPR005225">
    <property type="entry name" value="Small_GTP-bd"/>
</dbReference>
<dbReference type="RefSeq" id="WP_127764894.1">
    <property type="nucleotide sequence ID" value="NZ_SADE01000001.1"/>
</dbReference>
<dbReference type="PANTHER" id="PTHR42698">
    <property type="entry name" value="GTPASE ERA"/>
    <property type="match status" value="1"/>
</dbReference>
<evidence type="ECO:0000256" key="3">
    <source>
        <dbReference type="ARBA" id="ARBA00022741"/>
    </source>
</evidence>
<dbReference type="PANTHER" id="PTHR42698:SF1">
    <property type="entry name" value="GTPASE ERA, MITOCHONDRIAL"/>
    <property type="match status" value="1"/>
</dbReference>
<dbReference type="Pfam" id="PF01926">
    <property type="entry name" value="MMR_HSR1"/>
    <property type="match status" value="1"/>
</dbReference>
<dbReference type="InterPro" id="IPR006073">
    <property type="entry name" value="GTP-bd"/>
</dbReference>
<dbReference type="CDD" id="cd04163">
    <property type="entry name" value="Era"/>
    <property type="match status" value="1"/>
</dbReference>
<keyword evidence="13" id="KW-1185">Reference proteome</keyword>
<sequence>MTTHNTKSGKSGGPDDPSDPNGGETRCGFVAVIGAPNAGKSTLVNLLVGAKVSIVTHKVQTTRTRVMGIAMKGQAQIVFIDTPGIFQPKRRLDRAMVGAAWMGVDEADQTVFLIDASVGLNAENQAILDGLVQRKAKAVLALNKIDLVKREKLLELAATLNESGAFTDTFMISALKGYGAQDLLDHLAANVSPGPWMFPEDQLSDMPQMLLAAEVTREKLFLNVHQELPYATTVETELWEPTNDGGVKIEQTIYVARDSQKAIILGKGGQRVKVIGKSAREELVELLGCPVHLYLFVKVRERWQDDPARYRVWNLDFNA</sequence>
<reference evidence="13" key="1">
    <citation type="submission" date="2019-01" db="EMBL/GenBank/DDBJ databases">
        <title>Gri0909 isolated from a small marine red alga.</title>
        <authorList>
            <person name="Kim J."/>
            <person name="Jeong S.E."/>
            <person name="Jeon C.O."/>
        </authorList>
    </citation>
    <scope>NUCLEOTIDE SEQUENCE [LARGE SCALE GENOMIC DNA]</scope>
    <source>
        <strain evidence="13">Gri0909</strain>
    </source>
</reference>
<dbReference type="NCBIfam" id="NF000908">
    <property type="entry name" value="PRK00089.1"/>
    <property type="match status" value="1"/>
</dbReference>
<feature type="binding site" evidence="6">
    <location>
        <begin position="143"/>
        <end position="146"/>
    </location>
    <ligand>
        <name>GTP</name>
        <dbReference type="ChEBI" id="CHEBI:37565"/>
    </ligand>
</feature>
<dbReference type="InterPro" id="IPR004044">
    <property type="entry name" value="KH_dom_type_2"/>
</dbReference>
<dbReference type="SUPFAM" id="SSF52540">
    <property type="entry name" value="P-loop containing nucleoside triphosphate hydrolases"/>
    <property type="match status" value="1"/>
</dbReference>
<dbReference type="OrthoDB" id="9805918at2"/>
<evidence type="ECO:0000313" key="12">
    <source>
        <dbReference type="EMBL" id="RVU39523.1"/>
    </source>
</evidence>
<feature type="region of interest" description="G2" evidence="7">
    <location>
        <begin position="60"/>
        <end position="64"/>
    </location>
</feature>
<keyword evidence="6" id="KW-1003">Cell membrane</keyword>
<comment type="function">
    <text evidence="6">An essential GTPase that binds both GDP and GTP, with rapid nucleotide exchange. Plays a role in 16S rRNA processing and 30S ribosomal subunit biogenesis and possibly also in cell cycle regulation and energy metabolism.</text>
</comment>
<dbReference type="Pfam" id="PF07650">
    <property type="entry name" value="KH_2"/>
    <property type="match status" value="1"/>
</dbReference>
<feature type="binding site" evidence="6">
    <location>
        <begin position="34"/>
        <end position="41"/>
    </location>
    <ligand>
        <name>GTP</name>
        <dbReference type="ChEBI" id="CHEBI:37565"/>
    </ligand>
</feature>
<dbReference type="HAMAP" id="MF_00367">
    <property type="entry name" value="GTPase_Era"/>
    <property type="match status" value="1"/>
</dbReference>
<feature type="region of interest" description="G5" evidence="7">
    <location>
        <begin position="172"/>
        <end position="174"/>
    </location>
</feature>
<dbReference type="InterPro" id="IPR005662">
    <property type="entry name" value="GTPase_Era-like"/>
</dbReference>
<feature type="domain" description="Era-type G" evidence="11">
    <location>
        <begin position="26"/>
        <end position="193"/>
    </location>
</feature>
<dbReference type="EMBL" id="SADE01000001">
    <property type="protein sequence ID" value="RVU39523.1"/>
    <property type="molecule type" value="Genomic_DNA"/>
</dbReference>
<feature type="region of interest" description="G1" evidence="7">
    <location>
        <begin position="34"/>
        <end position="41"/>
    </location>
</feature>
<dbReference type="InterPro" id="IPR009019">
    <property type="entry name" value="KH_sf_prok-type"/>
</dbReference>
<feature type="binding site" evidence="6">
    <location>
        <begin position="81"/>
        <end position="85"/>
    </location>
    <ligand>
        <name>GTP</name>
        <dbReference type="ChEBI" id="CHEBI:37565"/>
    </ligand>
</feature>
<evidence type="ECO:0000256" key="5">
    <source>
        <dbReference type="ARBA" id="ARBA00023134"/>
    </source>
</evidence>
<dbReference type="PROSITE" id="PS50823">
    <property type="entry name" value="KH_TYPE_2"/>
    <property type="match status" value="1"/>
</dbReference>
<dbReference type="CDD" id="cd22534">
    <property type="entry name" value="KH-II_Era"/>
    <property type="match status" value="1"/>
</dbReference>
<evidence type="ECO:0000259" key="11">
    <source>
        <dbReference type="PROSITE" id="PS51713"/>
    </source>
</evidence>
<comment type="subunit">
    <text evidence="6">Monomer.</text>
</comment>
<comment type="subcellular location">
    <subcellularLocation>
        <location evidence="6">Cytoplasm</location>
    </subcellularLocation>
    <subcellularLocation>
        <location evidence="6">Cell membrane</location>
        <topology evidence="6">Peripheral membrane protein</topology>
    </subcellularLocation>
</comment>
<dbReference type="Gene3D" id="3.40.50.300">
    <property type="entry name" value="P-loop containing nucleotide triphosphate hydrolases"/>
    <property type="match status" value="1"/>
</dbReference>
<dbReference type="InterPro" id="IPR030388">
    <property type="entry name" value="G_ERA_dom"/>
</dbReference>
<evidence type="ECO:0000313" key="13">
    <source>
        <dbReference type="Proteomes" id="UP000287447"/>
    </source>
</evidence>
<evidence type="ECO:0000256" key="6">
    <source>
        <dbReference type="HAMAP-Rule" id="MF_00367"/>
    </source>
</evidence>
<dbReference type="NCBIfam" id="TIGR00436">
    <property type="entry name" value="era"/>
    <property type="match status" value="1"/>
</dbReference>
<comment type="caution">
    <text evidence="12">The sequence shown here is derived from an EMBL/GenBank/DDBJ whole genome shotgun (WGS) entry which is preliminary data.</text>
</comment>
<keyword evidence="3 6" id="KW-0547">Nucleotide-binding</keyword>
<evidence type="ECO:0000256" key="9">
    <source>
        <dbReference type="SAM" id="MobiDB-lite"/>
    </source>
</evidence>
<dbReference type="GO" id="GO:0003924">
    <property type="term" value="F:GTPase activity"/>
    <property type="evidence" value="ECO:0007669"/>
    <property type="project" value="UniProtKB-UniRule"/>
</dbReference>
<gene>
    <name evidence="6" type="primary">era</name>
    <name evidence="12" type="ORF">EOI86_09925</name>
</gene>
<feature type="region of interest" description="G3" evidence="7">
    <location>
        <begin position="81"/>
        <end position="84"/>
    </location>
</feature>
<feature type="domain" description="KH type-2" evidence="10">
    <location>
        <begin position="224"/>
        <end position="301"/>
    </location>
</feature>
<keyword evidence="6" id="KW-0963">Cytoplasm</keyword>
<dbReference type="InterPro" id="IPR015946">
    <property type="entry name" value="KH_dom-like_a/b"/>
</dbReference>
<evidence type="ECO:0000259" key="10">
    <source>
        <dbReference type="PROSITE" id="PS50823"/>
    </source>
</evidence>
<comment type="similarity">
    <text evidence="1 6 7 8">Belongs to the TRAFAC class TrmE-Era-EngA-EngB-Septin-like GTPase superfamily. Era GTPase family.</text>
</comment>
<evidence type="ECO:0000256" key="7">
    <source>
        <dbReference type="PROSITE-ProRule" id="PRU01050"/>
    </source>
</evidence>
<protein>
    <recommendedName>
        <fullName evidence="2 6">GTPase Era</fullName>
    </recommendedName>
</protein>
<evidence type="ECO:0000256" key="2">
    <source>
        <dbReference type="ARBA" id="ARBA00020484"/>
    </source>
</evidence>
<keyword evidence="6" id="KW-0690">Ribosome biogenesis</keyword>
<evidence type="ECO:0000256" key="8">
    <source>
        <dbReference type="RuleBase" id="RU003761"/>
    </source>
</evidence>
<accession>A0A3S3USI0</accession>
<dbReference type="Gene3D" id="3.30.300.20">
    <property type="match status" value="1"/>
</dbReference>
<keyword evidence="5 6" id="KW-0342">GTP-binding</keyword>
<proteinExistence type="inferred from homology"/>
<dbReference type="GO" id="GO:0070181">
    <property type="term" value="F:small ribosomal subunit rRNA binding"/>
    <property type="evidence" value="ECO:0007669"/>
    <property type="project" value="UniProtKB-UniRule"/>
</dbReference>
<name>A0A3S3USI0_9PROT</name>
<dbReference type="AlphaFoldDB" id="A0A3S3USI0"/>
<dbReference type="Proteomes" id="UP000287447">
    <property type="component" value="Unassembled WGS sequence"/>
</dbReference>
<dbReference type="GO" id="GO:0043024">
    <property type="term" value="F:ribosomal small subunit binding"/>
    <property type="evidence" value="ECO:0007669"/>
    <property type="project" value="TreeGrafter"/>
</dbReference>
<dbReference type="PROSITE" id="PS51713">
    <property type="entry name" value="G_ERA"/>
    <property type="match status" value="1"/>
</dbReference>
<dbReference type="GO" id="GO:0005829">
    <property type="term" value="C:cytosol"/>
    <property type="evidence" value="ECO:0007669"/>
    <property type="project" value="TreeGrafter"/>
</dbReference>
<keyword evidence="6" id="KW-0472">Membrane</keyword>
<dbReference type="GO" id="GO:0000028">
    <property type="term" value="P:ribosomal small subunit assembly"/>
    <property type="evidence" value="ECO:0007669"/>
    <property type="project" value="TreeGrafter"/>
</dbReference>
<feature type="region of interest" description="G4" evidence="7">
    <location>
        <begin position="143"/>
        <end position="146"/>
    </location>
</feature>
<dbReference type="SUPFAM" id="SSF54814">
    <property type="entry name" value="Prokaryotic type KH domain (KH-domain type II)"/>
    <property type="match status" value="1"/>
</dbReference>
<evidence type="ECO:0000256" key="1">
    <source>
        <dbReference type="ARBA" id="ARBA00007921"/>
    </source>
</evidence>
<dbReference type="NCBIfam" id="TIGR00231">
    <property type="entry name" value="small_GTP"/>
    <property type="match status" value="1"/>
</dbReference>
<keyword evidence="6" id="KW-0699">rRNA-binding</keyword>
<keyword evidence="4 6" id="KW-0694">RNA-binding</keyword>
<organism evidence="12 13">
    <name type="scientific">Hwanghaeella grinnelliae</name>
    <dbReference type="NCBI Taxonomy" id="2500179"/>
    <lineage>
        <taxon>Bacteria</taxon>
        <taxon>Pseudomonadati</taxon>
        <taxon>Pseudomonadota</taxon>
        <taxon>Alphaproteobacteria</taxon>
        <taxon>Rhodospirillales</taxon>
        <taxon>Rhodospirillaceae</taxon>
        <taxon>Hwanghaeella</taxon>
    </lineage>
</organism>
<evidence type="ECO:0000256" key="4">
    <source>
        <dbReference type="ARBA" id="ARBA00022884"/>
    </source>
</evidence>
<dbReference type="InterPro" id="IPR027417">
    <property type="entry name" value="P-loop_NTPase"/>
</dbReference>